<evidence type="ECO:0000256" key="7">
    <source>
        <dbReference type="ARBA" id="ARBA00023136"/>
    </source>
</evidence>
<keyword evidence="4 10" id="KW-1003">Cell membrane</keyword>
<evidence type="ECO:0000256" key="6">
    <source>
        <dbReference type="ARBA" id="ARBA00022989"/>
    </source>
</evidence>
<comment type="similarity">
    <text evidence="2 10">Belongs to the FliR/MopE/SpaR family.</text>
</comment>
<dbReference type="Proteomes" id="UP000256763">
    <property type="component" value="Unassembled WGS sequence"/>
</dbReference>
<dbReference type="OrthoDB" id="9797790at2"/>
<dbReference type="GO" id="GO:0009425">
    <property type="term" value="C:bacterial-type flagellum basal body"/>
    <property type="evidence" value="ECO:0007669"/>
    <property type="project" value="UniProtKB-SubCell"/>
</dbReference>
<dbReference type="InterPro" id="IPR006303">
    <property type="entry name" value="FliR"/>
</dbReference>
<keyword evidence="5 10" id="KW-0812">Transmembrane</keyword>
<keyword evidence="11" id="KW-0282">Flagellum</keyword>
<dbReference type="AlphaFoldDB" id="A0A3E0WZM4"/>
<keyword evidence="6 10" id="KW-1133">Transmembrane helix</keyword>
<dbReference type="InterPro" id="IPR002010">
    <property type="entry name" value="T3SS_IM_R"/>
</dbReference>
<feature type="transmembrane region" description="Helical" evidence="10">
    <location>
        <begin position="132"/>
        <end position="161"/>
    </location>
</feature>
<comment type="subcellular location">
    <subcellularLocation>
        <location evidence="10">Cell membrane</location>
        <topology evidence="10">Multi-pass membrane protein</topology>
    </subcellularLocation>
    <subcellularLocation>
        <location evidence="10">Bacterial flagellum basal body</location>
    </subcellularLocation>
</comment>
<dbReference type="PANTHER" id="PTHR30065:SF8">
    <property type="entry name" value="FLAGELLAR BIOSYNTHETIC PROTEIN FLIR"/>
    <property type="match status" value="1"/>
</dbReference>
<feature type="transmembrane region" description="Helical" evidence="10">
    <location>
        <begin position="216"/>
        <end position="236"/>
    </location>
</feature>
<evidence type="ECO:0000256" key="10">
    <source>
        <dbReference type="RuleBase" id="RU362071"/>
    </source>
</evidence>
<dbReference type="PRINTS" id="PR00953">
    <property type="entry name" value="TYPE3IMRPROT"/>
</dbReference>
<evidence type="ECO:0000256" key="8">
    <source>
        <dbReference type="ARBA" id="ARBA00023143"/>
    </source>
</evidence>
<dbReference type="GO" id="GO:0006605">
    <property type="term" value="P:protein targeting"/>
    <property type="evidence" value="ECO:0007669"/>
    <property type="project" value="UniProtKB-UniRule"/>
</dbReference>
<feature type="transmembrane region" description="Helical" evidence="10">
    <location>
        <begin position="42"/>
        <end position="61"/>
    </location>
</feature>
<evidence type="ECO:0000256" key="5">
    <source>
        <dbReference type="ARBA" id="ARBA00022692"/>
    </source>
</evidence>
<keyword evidence="8 10" id="KW-0975">Bacterial flagellum</keyword>
<sequence length="264" mass="28994">MDAPLLQLSQYLNLLLAYWWPFCRIMAMLSLAPLFSQRAIMVRVRVALAVALTVAMGAAIPDLPILDPFSMQGVAAVFEQIAVGLMLGLALQLVFTIYTLVAGIISTPMGLSMAMVNDPVHGVSSSSILYQLYYILLVLLFFAVDGHLVVMSVLYLSFIYWPIGSGLYYDGFSTVLYAFGWVFSAAVLISTPIVFCMFLVQFCFGLLNRISPSMNLFSLGFPMAIVMGLTLIYLTLPNLGESYLNLTQQLLDSIGIMMRESGNG</sequence>
<dbReference type="NCBIfam" id="TIGR01400">
    <property type="entry name" value="fliR"/>
    <property type="match status" value="1"/>
</dbReference>
<dbReference type="PANTHER" id="PTHR30065">
    <property type="entry name" value="FLAGELLAR BIOSYNTHETIC PROTEIN FLIR"/>
    <property type="match status" value="1"/>
</dbReference>
<keyword evidence="11" id="KW-0969">Cilium</keyword>
<evidence type="ECO:0000256" key="1">
    <source>
        <dbReference type="ARBA" id="ARBA00002578"/>
    </source>
</evidence>
<feature type="transmembrane region" description="Helical" evidence="10">
    <location>
        <begin position="16"/>
        <end position="35"/>
    </location>
</feature>
<evidence type="ECO:0000256" key="2">
    <source>
        <dbReference type="ARBA" id="ARBA00009772"/>
    </source>
</evidence>
<dbReference type="EMBL" id="NFZW01000004">
    <property type="protein sequence ID" value="RFA38304.1"/>
    <property type="molecule type" value="Genomic_DNA"/>
</dbReference>
<keyword evidence="12" id="KW-1185">Reference proteome</keyword>
<comment type="caution">
    <text evidence="11">The sequence shown here is derived from an EMBL/GenBank/DDBJ whole genome shotgun (WGS) entry which is preliminary data.</text>
</comment>
<organism evidence="11 12">
    <name type="scientific">Alkalilimnicola ehrlichii</name>
    <dbReference type="NCBI Taxonomy" id="351052"/>
    <lineage>
        <taxon>Bacteria</taxon>
        <taxon>Pseudomonadati</taxon>
        <taxon>Pseudomonadota</taxon>
        <taxon>Gammaproteobacteria</taxon>
        <taxon>Chromatiales</taxon>
        <taxon>Ectothiorhodospiraceae</taxon>
        <taxon>Alkalilimnicola</taxon>
    </lineage>
</organism>
<evidence type="ECO:0000313" key="12">
    <source>
        <dbReference type="Proteomes" id="UP000256763"/>
    </source>
</evidence>
<evidence type="ECO:0000313" key="11">
    <source>
        <dbReference type="EMBL" id="RFA38304.1"/>
    </source>
</evidence>
<accession>A0A3E0WZM4</accession>
<feature type="transmembrane region" description="Helical" evidence="10">
    <location>
        <begin position="81"/>
        <end position="105"/>
    </location>
</feature>
<proteinExistence type="inferred from homology"/>
<gene>
    <name evidence="11" type="ORF">CAL65_05620</name>
</gene>
<keyword evidence="11" id="KW-0966">Cell projection</keyword>
<dbReference type="RefSeq" id="WP_116301162.1">
    <property type="nucleotide sequence ID" value="NZ_NFZV01000003.1"/>
</dbReference>
<dbReference type="GO" id="GO:0044780">
    <property type="term" value="P:bacterial-type flagellum assembly"/>
    <property type="evidence" value="ECO:0007669"/>
    <property type="project" value="UniProtKB-UniRule"/>
</dbReference>
<name>A0A3E0WZM4_9GAMM</name>
<dbReference type="GO" id="GO:0005886">
    <property type="term" value="C:plasma membrane"/>
    <property type="evidence" value="ECO:0007669"/>
    <property type="project" value="UniProtKB-SubCell"/>
</dbReference>
<evidence type="ECO:0000256" key="9">
    <source>
        <dbReference type="NCBIfam" id="TIGR01400"/>
    </source>
</evidence>
<evidence type="ECO:0000256" key="3">
    <source>
        <dbReference type="ARBA" id="ARBA00021717"/>
    </source>
</evidence>
<reference evidence="12" key="1">
    <citation type="submission" date="2017-05" db="EMBL/GenBank/DDBJ databases">
        <authorList>
            <person name="Sharma S."/>
            <person name="Sidhu C."/>
            <person name="Pinnaka A.K."/>
        </authorList>
    </citation>
    <scope>NUCLEOTIDE SEQUENCE [LARGE SCALE GENOMIC DNA]</scope>
    <source>
        <strain evidence="12">AK93</strain>
    </source>
</reference>
<keyword evidence="7 10" id="KW-0472">Membrane</keyword>
<feature type="transmembrane region" description="Helical" evidence="10">
    <location>
        <begin position="181"/>
        <end position="204"/>
    </location>
</feature>
<comment type="function">
    <text evidence="1 10">Role in flagellar biosynthesis.</text>
</comment>
<protein>
    <recommendedName>
        <fullName evidence="3 9">Flagellar biosynthetic protein FliR</fullName>
    </recommendedName>
</protein>
<dbReference type="Pfam" id="PF01311">
    <property type="entry name" value="Bac_export_1"/>
    <property type="match status" value="1"/>
</dbReference>
<evidence type="ECO:0000256" key="4">
    <source>
        <dbReference type="ARBA" id="ARBA00022475"/>
    </source>
</evidence>